<dbReference type="Proteomes" id="UP000030748">
    <property type="component" value="Unassembled WGS sequence"/>
</dbReference>
<name>A0A022RDQ7_ERYGU</name>
<dbReference type="InterPro" id="IPR018247">
    <property type="entry name" value="EF_Hand_1_Ca_BS"/>
</dbReference>
<dbReference type="SUPFAM" id="SSF57850">
    <property type="entry name" value="RING/U-box"/>
    <property type="match status" value="1"/>
</dbReference>
<sequence length="165" mass="18534">MDELRAVGKAYFARATDQEKELAKEFFRSLDGDSDGRVSLAEYKTLVSRPYANDTLFTGLDRNGDESLDFDEVLALHFIMTKGPLRTCHACARSMPGAYFSCIPCEKNHPDTYDLCCSCYGAGQYDHQHPAADFLDSHSMRNLLAKNFNTAGPQLRPPHDDDQEE</sequence>
<evidence type="ECO:0000313" key="4">
    <source>
        <dbReference type="Proteomes" id="UP000030748"/>
    </source>
</evidence>
<dbReference type="SUPFAM" id="SSF47473">
    <property type="entry name" value="EF-hand"/>
    <property type="match status" value="1"/>
</dbReference>
<dbReference type="STRING" id="4155.A0A022RDQ7"/>
<feature type="domain" description="EF-hand" evidence="2">
    <location>
        <begin position="18"/>
        <end position="53"/>
    </location>
</feature>
<dbReference type="EMBL" id="KI630480">
    <property type="protein sequence ID" value="EYU38467.1"/>
    <property type="molecule type" value="Genomic_DNA"/>
</dbReference>
<dbReference type="PROSITE" id="PS00018">
    <property type="entry name" value="EF_HAND_1"/>
    <property type="match status" value="1"/>
</dbReference>
<reference evidence="3 4" key="1">
    <citation type="journal article" date="2013" name="Proc. Natl. Acad. Sci. U.S.A.">
        <title>Fine-scale variation in meiotic recombination in Mimulus inferred from population shotgun sequencing.</title>
        <authorList>
            <person name="Hellsten U."/>
            <person name="Wright K.M."/>
            <person name="Jenkins J."/>
            <person name="Shu S."/>
            <person name="Yuan Y."/>
            <person name="Wessler S.R."/>
            <person name="Schmutz J."/>
            <person name="Willis J.H."/>
            <person name="Rokhsar D.S."/>
        </authorList>
    </citation>
    <scope>NUCLEOTIDE SEQUENCE [LARGE SCALE GENOMIC DNA]</scope>
    <source>
        <strain evidence="4">cv. DUN x IM62</strain>
    </source>
</reference>
<dbReference type="Gene3D" id="1.10.238.10">
    <property type="entry name" value="EF-hand"/>
    <property type="match status" value="1"/>
</dbReference>
<evidence type="ECO:0000259" key="2">
    <source>
        <dbReference type="PROSITE" id="PS50222"/>
    </source>
</evidence>
<gene>
    <name evidence="3" type="ORF">MIMGU_mgv1a018857mg</name>
</gene>
<dbReference type="eggNOG" id="ENOG502S40Q">
    <property type="taxonomic scope" value="Eukaryota"/>
</dbReference>
<evidence type="ECO:0000313" key="3">
    <source>
        <dbReference type="EMBL" id="EYU38467.1"/>
    </source>
</evidence>
<dbReference type="GO" id="GO:0005509">
    <property type="term" value="F:calcium ion binding"/>
    <property type="evidence" value="ECO:0007669"/>
    <property type="project" value="InterPro"/>
</dbReference>
<proteinExistence type="predicted"/>
<feature type="non-terminal residue" evidence="3">
    <location>
        <position position="165"/>
    </location>
</feature>
<keyword evidence="1" id="KW-0106">Calcium</keyword>
<evidence type="ECO:0000256" key="1">
    <source>
        <dbReference type="ARBA" id="ARBA00022837"/>
    </source>
</evidence>
<protein>
    <recommendedName>
        <fullName evidence="2">EF-hand domain-containing protein</fullName>
    </recommendedName>
</protein>
<dbReference type="InterPro" id="IPR002048">
    <property type="entry name" value="EF_hand_dom"/>
</dbReference>
<keyword evidence="4" id="KW-1185">Reference proteome</keyword>
<dbReference type="AlphaFoldDB" id="A0A022RDQ7"/>
<organism evidence="3 4">
    <name type="scientific">Erythranthe guttata</name>
    <name type="common">Yellow monkey flower</name>
    <name type="synonym">Mimulus guttatus</name>
    <dbReference type="NCBI Taxonomy" id="4155"/>
    <lineage>
        <taxon>Eukaryota</taxon>
        <taxon>Viridiplantae</taxon>
        <taxon>Streptophyta</taxon>
        <taxon>Embryophyta</taxon>
        <taxon>Tracheophyta</taxon>
        <taxon>Spermatophyta</taxon>
        <taxon>Magnoliopsida</taxon>
        <taxon>eudicotyledons</taxon>
        <taxon>Gunneridae</taxon>
        <taxon>Pentapetalae</taxon>
        <taxon>asterids</taxon>
        <taxon>lamiids</taxon>
        <taxon>Lamiales</taxon>
        <taxon>Phrymaceae</taxon>
        <taxon>Erythranthe</taxon>
    </lineage>
</organism>
<accession>A0A022RDQ7</accession>
<dbReference type="PROSITE" id="PS50222">
    <property type="entry name" value="EF_HAND_2"/>
    <property type="match status" value="1"/>
</dbReference>
<dbReference type="InterPro" id="IPR011992">
    <property type="entry name" value="EF-hand-dom_pair"/>
</dbReference>